<dbReference type="AlphaFoldDB" id="A0A2S8FYS2"/>
<evidence type="ECO:0008006" key="4">
    <source>
        <dbReference type="Google" id="ProtNLM"/>
    </source>
</evidence>
<feature type="signal peptide" evidence="1">
    <location>
        <begin position="1"/>
        <end position="19"/>
    </location>
</feature>
<dbReference type="RefSeq" id="WP_105328598.1">
    <property type="nucleotide sequence ID" value="NZ_PUHY01000005.1"/>
</dbReference>
<proteinExistence type="predicted"/>
<keyword evidence="1" id="KW-0732">Signal</keyword>
<protein>
    <recommendedName>
        <fullName evidence="4">Cytochrome c domain-containing protein</fullName>
    </recommendedName>
</protein>
<accession>A0A2S8FYS2</accession>
<comment type="caution">
    <text evidence="2">The sequence shown here is derived from an EMBL/GenBank/DDBJ whole genome shotgun (WGS) entry which is preliminary data.</text>
</comment>
<name>A0A2S8FYS2_9BACT</name>
<sequence>MRLWALPFLLVMLSGTSHLGGQEPYDEEPINYSEKSEDNPIARLQAKLDEGTEDLAFDEDHGFLKSVLQALEISQESQVLVYSKTSFQLQAISPRTPRALYYNDHTYVGWVQGGDVVEVMTTDPIRGEIFYTLQQDPEEKPQFIRDQGQCTVCHASSRTQRVPGGLVRSAFVNAGGMPHYGAGTFNTDQTSPFSERWGGWYVTGSHGAMRHMGNVVSRDRHDPENIDREDGANVTDLSKRFKVETYLTQHSDIVALMVLEHQLQMQNLITLASHESRRATHHDQIMNKALERAADYVSDSTTRRINNAAEKLVRYMLFVDEAKLTDEVKGSSRFAEEFQAIAPTDTQGRSLRELDLKTRLFKYPCSYMVYSESFEQLPQKMQATIAKRLHEILSGSNPEEDYQHLSAEDRQAIREILAETKPQFWALGQAK</sequence>
<organism evidence="2 3">
    <name type="scientific">Blastopirellula marina</name>
    <dbReference type="NCBI Taxonomy" id="124"/>
    <lineage>
        <taxon>Bacteria</taxon>
        <taxon>Pseudomonadati</taxon>
        <taxon>Planctomycetota</taxon>
        <taxon>Planctomycetia</taxon>
        <taxon>Pirellulales</taxon>
        <taxon>Pirellulaceae</taxon>
        <taxon>Blastopirellula</taxon>
    </lineage>
</organism>
<evidence type="ECO:0000256" key="1">
    <source>
        <dbReference type="SAM" id="SignalP"/>
    </source>
</evidence>
<reference evidence="2 3" key="1">
    <citation type="submission" date="2018-02" db="EMBL/GenBank/DDBJ databases">
        <title>Comparative genomes isolates from brazilian mangrove.</title>
        <authorList>
            <person name="Araujo J.E."/>
            <person name="Taketani R.G."/>
            <person name="Silva M.C.P."/>
            <person name="Loureco M.V."/>
            <person name="Andreote F.D."/>
        </authorList>
    </citation>
    <scope>NUCLEOTIDE SEQUENCE [LARGE SCALE GENOMIC DNA]</scope>
    <source>
        <strain evidence="2 3">Hex-1 MGV</strain>
    </source>
</reference>
<evidence type="ECO:0000313" key="2">
    <source>
        <dbReference type="EMBL" id="PQO37348.1"/>
    </source>
</evidence>
<gene>
    <name evidence="2" type="ORF">C5Y83_05230</name>
</gene>
<feature type="chain" id="PRO_5015785657" description="Cytochrome c domain-containing protein" evidence="1">
    <location>
        <begin position="20"/>
        <end position="431"/>
    </location>
</feature>
<dbReference type="EMBL" id="PUHY01000005">
    <property type="protein sequence ID" value="PQO37348.1"/>
    <property type="molecule type" value="Genomic_DNA"/>
</dbReference>
<dbReference type="OrthoDB" id="229728at2"/>
<dbReference type="Proteomes" id="UP000238322">
    <property type="component" value="Unassembled WGS sequence"/>
</dbReference>
<evidence type="ECO:0000313" key="3">
    <source>
        <dbReference type="Proteomes" id="UP000238322"/>
    </source>
</evidence>